<dbReference type="InterPro" id="IPR005336">
    <property type="entry name" value="MPC"/>
</dbReference>
<evidence type="ECO:0000256" key="8">
    <source>
        <dbReference type="ARBA" id="ARBA00023136"/>
    </source>
</evidence>
<keyword evidence="6" id="KW-1133">Transmembrane helix</keyword>
<evidence type="ECO:0000256" key="1">
    <source>
        <dbReference type="ARBA" id="ARBA00004448"/>
    </source>
</evidence>
<keyword evidence="3 9" id="KW-0813">Transport</keyword>
<evidence type="ECO:0000256" key="4">
    <source>
        <dbReference type="ARBA" id="ARBA00022692"/>
    </source>
</evidence>
<organism evidence="10 11">
    <name type="scientific">Acacia crassicarpa</name>
    <name type="common">northern wattle</name>
    <dbReference type="NCBI Taxonomy" id="499986"/>
    <lineage>
        <taxon>Eukaryota</taxon>
        <taxon>Viridiplantae</taxon>
        <taxon>Streptophyta</taxon>
        <taxon>Embryophyta</taxon>
        <taxon>Tracheophyta</taxon>
        <taxon>Spermatophyta</taxon>
        <taxon>Magnoliopsida</taxon>
        <taxon>eudicotyledons</taxon>
        <taxon>Gunneridae</taxon>
        <taxon>Pentapetalae</taxon>
        <taxon>rosids</taxon>
        <taxon>fabids</taxon>
        <taxon>Fabales</taxon>
        <taxon>Fabaceae</taxon>
        <taxon>Caesalpinioideae</taxon>
        <taxon>mimosoid clade</taxon>
        <taxon>Acacieae</taxon>
        <taxon>Acacia</taxon>
    </lineage>
</organism>
<dbReference type="GO" id="GO:0006850">
    <property type="term" value="P:pyruvate import into mitochondria"/>
    <property type="evidence" value="ECO:0007669"/>
    <property type="project" value="InterPro"/>
</dbReference>
<reference evidence="10" key="1">
    <citation type="submission" date="2023-10" db="EMBL/GenBank/DDBJ databases">
        <title>Chromosome-level genome of the transformable northern wattle, Acacia crassicarpa.</title>
        <authorList>
            <person name="Massaro I."/>
            <person name="Sinha N.R."/>
            <person name="Poethig S."/>
            <person name="Leichty A.R."/>
        </authorList>
    </citation>
    <scope>NUCLEOTIDE SEQUENCE</scope>
    <source>
        <strain evidence="10">Acra3RX</strain>
        <tissue evidence="10">Leaf</tissue>
    </source>
</reference>
<name>A0AAE1IWS4_9FABA</name>
<keyword evidence="7 9" id="KW-0496">Mitochondrion</keyword>
<evidence type="ECO:0000313" key="10">
    <source>
        <dbReference type="EMBL" id="KAK4259275.1"/>
    </source>
</evidence>
<proteinExistence type="inferred from homology"/>
<comment type="function">
    <text evidence="9">Mediates the uptake of pyruvate into mitochondria.</text>
</comment>
<evidence type="ECO:0000256" key="3">
    <source>
        <dbReference type="ARBA" id="ARBA00022448"/>
    </source>
</evidence>
<comment type="similarity">
    <text evidence="2 9">Belongs to the mitochondrial pyruvate carrier (MPC) (TC 2.A.105) family.</text>
</comment>
<evidence type="ECO:0000256" key="5">
    <source>
        <dbReference type="ARBA" id="ARBA00022792"/>
    </source>
</evidence>
<dbReference type="AlphaFoldDB" id="A0AAE1IWS4"/>
<accession>A0AAE1IWS4</accession>
<evidence type="ECO:0000313" key="11">
    <source>
        <dbReference type="Proteomes" id="UP001293593"/>
    </source>
</evidence>
<evidence type="ECO:0000256" key="7">
    <source>
        <dbReference type="ARBA" id="ARBA00023128"/>
    </source>
</evidence>
<dbReference type="GO" id="GO:0005743">
    <property type="term" value="C:mitochondrial inner membrane"/>
    <property type="evidence" value="ECO:0007669"/>
    <property type="project" value="UniProtKB-SubCell"/>
</dbReference>
<keyword evidence="8" id="KW-0472">Membrane</keyword>
<comment type="subcellular location">
    <subcellularLocation>
        <location evidence="1 9">Mitochondrion inner membrane</location>
        <topology evidence="1 9">Multi-pass membrane protein</topology>
    </subcellularLocation>
</comment>
<evidence type="ECO:0000256" key="9">
    <source>
        <dbReference type="RuleBase" id="RU363100"/>
    </source>
</evidence>
<dbReference type="EMBL" id="JAWXYG010000011">
    <property type="protein sequence ID" value="KAK4259275.1"/>
    <property type="molecule type" value="Genomic_DNA"/>
</dbReference>
<sequence>MLHFDTFYFWDPTFKWGINIANSVADLSKPPEKLSYPQQIGAIVCLLFFMGVGQGSEVRGEKAEAESFGA</sequence>
<keyword evidence="4" id="KW-0812">Transmembrane</keyword>
<dbReference type="Proteomes" id="UP001293593">
    <property type="component" value="Unassembled WGS sequence"/>
</dbReference>
<dbReference type="Pfam" id="PF03650">
    <property type="entry name" value="MPC"/>
    <property type="match status" value="1"/>
</dbReference>
<protein>
    <recommendedName>
        <fullName evidence="9">Mitochondrial pyruvate carrier</fullName>
    </recommendedName>
</protein>
<gene>
    <name evidence="10" type="ORF">QN277_005622</name>
</gene>
<comment type="caution">
    <text evidence="10">The sequence shown here is derived from an EMBL/GenBank/DDBJ whole genome shotgun (WGS) entry which is preliminary data.</text>
</comment>
<evidence type="ECO:0000256" key="2">
    <source>
        <dbReference type="ARBA" id="ARBA00006416"/>
    </source>
</evidence>
<keyword evidence="11" id="KW-1185">Reference proteome</keyword>
<keyword evidence="5 9" id="KW-0999">Mitochondrion inner membrane</keyword>
<evidence type="ECO:0000256" key="6">
    <source>
        <dbReference type="ARBA" id="ARBA00022989"/>
    </source>
</evidence>